<dbReference type="EMBL" id="RDOJ01000001">
    <property type="protein sequence ID" value="RLZ12711.1"/>
    <property type="molecule type" value="Genomic_DNA"/>
</dbReference>
<name>A0A3L9MIP6_9FLAO</name>
<feature type="domain" description="Glycosyl transferase family 1" evidence="1">
    <location>
        <begin position="204"/>
        <end position="360"/>
    </location>
</feature>
<evidence type="ECO:0000313" key="2">
    <source>
        <dbReference type="EMBL" id="RLZ12711.1"/>
    </source>
</evidence>
<evidence type="ECO:0000313" key="3">
    <source>
        <dbReference type="Proteomes" id="UP000275348"/>
    </source>
</evidence>
<dbReference type="Proteomes" id="UP000275348">
    <property type="component" value="Unassembled WGS sequence"/>
</dbReference>
<dbReference type="Gene3D" id="3.40.50.2000">
    <property type="entry name" value="Glycogen Phosphorylase B"/>
    <property type="match status" value="2"/>
</dbReference>
<organism evidence="2 3">
    <name type="scientific">Faecalibacter macacae</name>
    <dbReference type="NCBI Taxonomy" id="1859289"/>
    <lineage>
        <taxon>Bacteria</taxon>
        <taxon>Pseudomonadati</taxon>
        <taxon>Bacteroidota</taxon>
        <taxon>Flavobacteriia</taxon>
        <taxon>Flavobacteriales</taxon>
        <taxon>Weeksellaceae</taxon>
        <taxon>Faecalibacter</taxon>
    </lineage>
</organism>
<sequence length="389" mass="44915">MNSSKNKVNILFKHRSMEMGGVEKVLLNLLENLDKNQFEISLALNLNQGELRNFIPSDITTYRLTKGKEDFPENYILNKFNLFLRGIKLKIFKFFPIIPNKFLINNTADIEIALGFTMFDDVLNSSNKNSKKIGWFHTEISYLKDKKLAIKLSNQIEQFDYVFFGSIQTYEDFIKEFPNIILPPNQVIRNPIFKEEILKKSEEFIPDILSKDLVLVSVGRLDSRKGHNVLIDVHLGLLNKGIKNKIYLIGDGIEKDKLNARIKENKINDTFILLGSLLNPYPYVKNADIFILPSESEGWPLILAEALILKKHILATDVGGVSELITHKKNGYLVNYNNEEIQKGIEELINDEILFQNIKNELENKSETFNNEEIYNTIEEVFLDLLKKN</sequence>
<dbReference type="PANTHER" id="PTHR12526:SF630">
    <property type="entry name" value="GLYCOSYLTRANSFERASE"/>
    <property type="match status" value="1"/>
</dbReference>
<dbReference type="CDD" id="cd03811">
    <property type="entry name" value="GT4_GT28_WabH-like"/>
    <property type="match status" value="1"/>
</dbReference>
<evidence type="ECO:0000259" key="1">
    <source>
        <dbReference type="Pfam" id="PF00534"/>
    </source>
</evidence>
<dbReference type="OrthoDB" id="791981at2"/>
<accession>A0A3L9MIP6</accession>
<dbReference type="SUPFAM" id="SSF53756">
    <property type="entry name" value="UDP-Glycosyltransferase/glycogen phosphorylase"/>
    <property type="match status" value="1"/>
</dbReference>
<dbReference type="InterPro" id="IPR001296">
    <property type="entry name" value="Glyco_trans_1"/>
</dbReference>
<keyword evidence="3" id="KW-1185">Reference proteome</keyword>
<dbReference type="GO" id="GO:0016757">
    <property type="term" value="F:glycosyltransferase activity"/>
    <property type="evidence" value="ECO:0007669"/>
    <property type="project" value="InterPro"/>
</dbReference>
<dbReference type="Pfam" id="PF00534">
    <property type="entry name" value="Glycos_transf_1"/>
    <property type="match status" value="1"/>
</dbReference>
<dbReference type="RefSeq" id="WP_121933289.1">
    <property type="nucleotide sequence ID" value="NZ_RDOJ01000001.1"/>
</dbReference>
<gene>
    <name evidence="2" type="ORF">EAH69_00725</name>
</gene>
<proteinExistence type="predicted"/>
<dbReference type="PANTHER" id="PTHR12526">
    <property type="entry name" value="GLYCOSYLTRANSFERASE"/>
    <property type="match status" value="1"/>
</dbReference>
<reference evidence="2 3" key="1">
    <citation type="submission" date="2018-10" db="EMBL/GenBank/DDBJ databases">
        <authorList>
            <person name="Chen X."/>
        </authorList>
    </citation>
    <scope>NUCLEOTIDE SEQUENCE [LARGE SCALE GENOMIC DNA]</scope>
    <source>
        <strain evidence="2 3">YIM 102668</strain>
    </source>
</reference>
<comment type="caution">
    <text evidence="2">The sequence shown here is derived from an EMBL/GenBank/DDBJ whole genome shotgun (WGS) entry which is preliminary data.</text>
</comment>
<dbReference type="AlphaFoldDB" id="A0A3L9MIP6"/>
<protein>
    <submittedName>
        <fullName evidence="2">Glycosyltransferase</fullName>
    </submittedName>
</protein>